<proteinExistence type="predicted"/>
<protein>
    <submittedName>
        <fullName evidence="2">Uncharacterized protein</fullName>
    </submittedName>
</protein>
<name>A0ABV5G1J3_9MICC</name>
<keyword evidence="3" id="KW-1185">Reference proteome</keyword>
<feature type="region of interest" description="Disordered" evidence="1">
    <location>
        <begin position="1"/>
        <end position="40"/>
    </location>
</feature>
<evidence type="ECO:0000256" key="1">
    <source>
        <dbReference type="SAM" id="MobiDB-lite"/>
    </source>
</evidence>
<accession>A0ABV5G1J3</accession>
<sequence>MLASPGKPHTHADITAERHGRKALQEASWPEKPSSPSLET</sequence>
<dbReference type="Proteomes" id="UP001589575">
    <property type="component" value="Unassembled WGS sequence"/>
</dbReference>
<dbReference type="EMBL" id="JBHMFI010000001">
    <property type="protein sequence ID" value="MFB9072800.1"/>
    <property type="molecule type" value="Genomic_DNA"/>
</dbReference>
<gene>
    <name evidence="2" type="ORF">ACFFX0_16975</name>
</gene>
<reference evidence="2 3" key="1">
    <citation type="submission" date="2024-09" db="EMBL/GenBank/DDBJ databases">
        <authorList>
            <person name="Sun Q."/>
            <person name="Mori K."/>
        </authorList>
    </citation>
    <scope>NUCLEOTIDE SEQUENCE [LARGE SCALE GENOMIC DNA]</scope>
    <source>
        <strain evidence="2 3">CCM 7609</strain>
    </source>
</reference>
<evidence type="ECO:0000313" key="2">
    <source>
        <dbReference type="EMBL" id="MFB9072800.1"/>
    </source>
</evidence>
<evidence type="ECO:0000313" key="3">
    <source>
        <dbReference type="Proteomes" id="UP001589575"/>
    </source>
</evidence>
<organism evidence="2 3">
    <name type="scientific">Citricoccus parietis</name>
    <dbReference type="NCBI Taxonomy" id="592307"/>
    <lineage>
        <taxon>Bacteria</taxon>
        <taxon>Bacillati</taxon>
        <taxon>Actinomycetota</taxon>
        <taxon>Actinomycetes</taxon>
        <taxon>Micrococcales</taxon>
        <taxon>Micrococcaceae</taxon>
        <taxon>Citricoccus</taxon>
    </lineage>
</organism>
<comment type="caution">
    <text evidence="2">The sequence shown here is derived from an EMBL/GenBank/DDBJ whole genome shotgun (WGS) entry which is preliminary data.</text>
</comment>